<reference evidence="1 2" key="1">
    <citation type="submission" date="2016-12" db="EMBL/GenBank/DDBJ databases">
        <authorList>
            <person name="Song W.-J."/>
            <person name="Kurnit D.M."/>
        </authorList>
    </citation>
    <scope>NUCLEOTIDE SEQUENCE [LARGE SCALE GENOMIC DNA]</scope>
    <source>
        <strain evidence="1 2">STM7296</strain>
    </source>
</reference>
<dbReference type="AlphaFoldDB" id="A0A1N7SGM1"/>
<proteinExistence type="predicted"/>
<name>A0A1N7SGM1_9BURK</name>
<gene>
    <name evidence="1" type="ORF">BN2475_670013</name>
</gene>
<dbReference type="EMBL" id="CYGX02000067">
    <property type="protein sequence ID" value="SIT46555.1"/>
    <property type="molecule type" value="Genomic_DNA"/>
</dbReference>
<dbReference type="STRING" id="1247936.BN2475_670013"/>
<organism evidence="1 2">
    <name type="scientific">Paraburkholderia ribeironis</name>
    <dbReference type="NCBI Taxonomy" id="1247936"/>
    <lineage>
        <taxon>Bacteria</taxon>
        <taxon>Pseudomonadati</taxon>
        <taxon>Pseudomonadota</taxon>
        <taxon>Betaproteobacteria</taxon>
        <taxon>Burkholderiales</taxon>
        <taxon>Burkholderiaceae</taxon>
        <taxon>Paraburkholderia</taxon>
    </lineage>
</organism>
<accession>A0A1N7SGM1</accession>
<dbReference type="Proteomes" id="UP000187012">
    <property type="component" value="Unassembled WGS sequence"/>
</dbReference>
<sequence length="88" mass="9885">MDFRRWPLLGCGKSGCASLSSSSYSPPSNSATHILPVCLLARKIKKYFLFHKIPAYSECFRFSRLSVGRGIDEPIPDSHYGSESDVWE</sequence>
<evidence type="ECO:0000313" key="1">
    <source>
        <dbReference type="EMBL" id="SIT46555.1"/>
    </source>
</evidence>
<keyword evidence="2" id="KW-1185">Reference proteome</keyword>
<protein>
    <submittedName>
        <fullName evidence="1">Uncharacterized protein</fullName>
    </submittedName>
</protein>
<evidence type="ECO:0000313" key="2">
    <source>
        <dbReference type="Proteomes" id="UP000187012"/>
    </source>
</evidence>